<feature type="domain" description="Plus3" evidence="6">
    <location>
        <begin position="1039"/>
        <end position="1172"/>
    </location>
</feature>
<feature type="region of interest" description="Disordered" evidence="4">
    <location>
        <begin position="1597"/>
        <end position="1666"/>
    </location>
</feature>
<dbReference type="Gene3D" id="3.30.40.10">
    <property type="entry name" value="Zinc/RING finger domain, C3HC4 (zinc finger)"/>
    <property type="match status" value="1"/>
</dbReference>
<feature type="region of interest" description="Disordered" evidence="4">
    <location>
        <begin position="1186"/>
        <end position="1328"/>
    </location>
</feature>
<keyword evidence="3" id="KW-0862">Zinc</keyword>
<protein>
    <submittedName>
        <fullName evidence="8">Uncharacterized protein</fullName>
    </submittedName>
</protein>
<feature type="compositionally biased region" description="Polar residues" evidence="4">
    <location>
        <begin position="1609"/>
        <end position="1625"/>
    </location>
</feature>
<gene>
    <name evidence="8" type="ORF">DH2020_006838</name>
</gene>
<dbReference type="InterPro" id="IPR003169">
    <property type="entry name" value="GYF"/>
</dbReference>
<name>A0ABR0XK16_REHGL</name>
<sequence length="1845" mass="201094">MPLVDDEDSLSDVNKPYEPEMEEEKLESLGVDSTDKCESISELGDSSRTVVGERDETVSLEGKPVEAKGGEESILENHVPEREAEFIMDDVAEMIELPVAVAEEVAADEGGGGMIASQSENPPLEADEEANRLDDAKGEVVVTDTGDVPTFPESHVDTGVDELLVDEKLKPKAAEEFAPAVDVKLEMVVTDSELQTDARGDEMLVDPQLEMKAEEEFTQVVDPKVEVVVTDVGDTQQLSELQMDARGDDLQFSMEGMEALDGKSEVQMDDGKNNEAVGGLDNQSVESWVVENNTEVVVEGVNVDEEKFDVVVNDSEVGTTEKPAGIEEEKVDALITEETPITGVETDVKIITEVNACVVDRSEQEQVHESSGGTEDGGDMRCGHAEDEGMSTEVLRDSMVDEPVNMAENMDAAVKEDLPAGNIKTETETGVELELTRNVVTEEAHLADAEVETEKGTEVVSDETPEEDGKMETEETTSDMDEPGQDTYDSPALQEDDDEAMVAEEEMGTQDTGMETETDIAESGKTSGGKRKRGKFTKSPSNSKATTKASSRRKTVGEDVCFICFDGGELVLCDRRGCPKAYHPSCVNRDEAFFKSKGRWNCGVPAPNPLTMQPHSHSIYDSMVSGKHDDEERPWERGGLAIILMSGLQFDTVLGWSCSNWSYEVPSSLLRDRHDGGCFSFPLALNFQFACIECVDSGYTGWHLCSICEKNARYMCYTCTFSLCRSCIKDAVILCVRGNKGFCEACMRTVKLIENNEQGNKELEHLASLECLSYAPDPGGFSNFAFADTYHTQIDFDDKSSWEFLFKDYYIELKAKLSLSSVEIAEAKNPWKGADMLSGPSKQESSEAHADANDGGSGSDDSIENTVTVRPKRRKIRKQSKARSGEEELASTGVAAGDKAISVSENSEWASKELLEFVSHMKNGDTSLLSQFDVQALLLEYIKRNKLRDPRRKSQIICDARLESLFGKPRVGHFEMLKLLESHFLVREEQNDDFQGSVVDTENNQLDIDDVNRGVKDKKRKSRKKSYRGPQSNLDDYAAIDMHNIGLIYMRRKLMEDLLEDTEMFNDKVIGTFVRIRISGSNQKQDLYRLVQVVGTSKAAEPYKIGKKTTDIMVEILNLDKTEIVSIDTISNQEFTEEECKRLRQSIKCGLLSRLTVGEILDKTMEIQAARVNDLLKTPEERRRRLEEIPEIHADPKMDPKYESEDNDSENEDSRRDAFMRSRGSGFSRRGRGGPISPGSDISPKDSWTSAGKATSKNWESSRYLSGSTFSTKPSPIGEIVNENSWNLERGKETEESNNLEKPNSGINSESGERAQRPVSRSESFSGVTSVTPQASFSAAVVDTAVKINESEKIWHYKDPSGKVQGPFSMVQLRKWNNTGYFPADLKIWRATEKEDNSVLLADALEGKFPKELPAVDNIFPATNNTLHSSHSLAGHSGKTSGTTLLHQEKERSNMDQNSGSLSKLSAEKWLGSDTTNLPSPTPKQSNAGWNVEERGVLTGAITQTPGVNGVLSSPTPVLPNIGTHSSAAAASVLNPVVQTAPFSPTPNSQQGTLVGSTVSLHAQLNTTNEPYSVSPHTVQMPAHPPAAVQPVISQNLQSGQPQGYGWGTPNNVQNSSGSFSNSAGLQPDVWRPPTQPSQPNMHPPTTPNASWGMGPPPVENNTPVGVRPENPNIGWGMMPANPNMPWGNIPPGNTNMNWVPAMPVPPPPGNNTPGWVAPPVNSGWGPPVQGPPVVGNGWGPPSGNAVQGPPPPAPPPPQGNTNQGFAPSGNQGGSWGGEQNHMGGQFSGQRGPPQGRDSGFSGGGGRPWNRQGGFGGGGRLVVEVLEVSGRRFVRSMRMAGVAAL</sequence>
<feature type="compositionally biased region" description="Basic residues" evidence="4">
    <location>
        <begin position="1016"/>
        <end position="1027"/>
    </location>
</feature>
<evidence type="ECO:0000313" key="8">
    <source>
        <dbReference type="EMBL" id="KAK6159524.1"/>
    </source>
</evidence>
<dbReference type="Pfam" id="PF02201">
    <property type="entry name" value="SWIB"/>
    <property type="match status" value="1"/>
</dbReference>
<accession>A0ABR0XK16</accession>
<dbReference type="SUPFAM" id="SSF57903">
    <property type="entry name" value="FYVE/PHD zinc finger"/>
    <property type="match status" value="1"/>
</dbReference>
<dbReference type="PROSITE" id="PS50829">
    <property type="entry name" value="GYF"/>
    <property type="match status" value="1"/>
</dbReference>
<dbReference type="PANTHER" id="PTHR46695:SF5">
    <property type="entry name" value="RNA POLYMERASE-ASSOCIATED PROTEIN RTF1 HOMOLOG"/>
    <property type="match status" value="1"/>
</dbReference>
<feature type="compositionally biased region" description="Acidic residues" evidence="4">
    <location>
        <begin position="494"/>
        <end position="520"/>
    </location>
</feature>
<evidence type="ECO:0000256" key="2">
    <source>
        <dbReference type="ARBA" id="ARBA00022771"/>
    </source>
</evidence>
<dbReference type="Gene3D" id="1.10.245.10">
    <property type="entry name" value="SWIB/MDM2 domain"/>
    <property type="match status" value="1"/>
</dbReference>
<dbReference type="PANTHER" id="PTHR46695">
    <property type="entry name" value="ZINC FINGER CCCH DOMAIN-CONTAINING PROTEIN 44-RELATED"/>
    <property type="match status" value="1"/>
</dbReference>
<dbReference type="InterPro" id="IPR003121">
    <property type="entry name" value="SWIB_MDM2_domain"/>
</dbReference>
<feature type="compositionally biased region" description="Polar residues" evidence="4">
    <location>
        <begin position="1760"/>
        <end position="1770"/>
    </location>
</feature>
<feature type="domain" description="GYF" evidence="5">
    <location>
        <begin position="1352"/>
        <end position="1406"/>
    </location>
</feature>
<dbReference type="Gene3D" id="3.90.70.200">
    <property type="entry name" value="Plus-3 domain"/>
    <property type="match status" value="1"/>
</dbReference>
<dbReference type="InterPro" id="IPR036128">
    <property type="entry name" value="Plus3-like_sf"/>
</dbReference>
<dbReference type="SMART" id="SM00151">
    <property type="entry name" value="SWIB"/>
    <property type="match status" value="1"/>
</dbReference>
<evidence type="ECO:0000256" key="3">
    <source>
        <dbReference type="ARBA" id="ARBA00022833"/>
    </source>
</evidence>
<dbReference type="InterPro" id="IPR019835">
    <property type="entry name" value="SWIB_domain"/>
</dbReference>
<feature type="compositionally biased region" description="Basic and acidic residues" evidence="4">
    <location>
        <begin position="51"/>
        <end position="71"/>
    </location>
</feature>
<dbReference type="EMBL" id="JABTTQ020000004">
    <property type="protein sequence ID" value="KAK6159524.1"/>
    <property type="molecule type" value="Genomic_DNA"/>
</dbReference>
<dbReference type="SUPFAM" id="SSF47592">
    <property type="entry name" value="SWIB/MDM2 domain"/>
    <property type="match status" value="1"/>
</dbReference>
<feature type="region of interest" description="Disordered" evidence="4">
    <location>
        <begin position="1714"/>
        <end position="1818"/>
    </location>
</feature>
<evidence type="ECO:0000259" key="6">
    <source>
        <dbReference type="PROSITE" id="PS51360"/>
    </source>
</evidence>
<proteinExistence type="predicted"/>
<feature type="compositionally biased region" description="Polar residues" evidence="4">
    <location>
        <begin position="1300"/>
        <end position="1310"/>
    </location>
</feature>
<feature type="compositionally biased region" description="Low complexity" evidence="4">
    <location>
        <begin position="1723"/>
        <end position="1745"/>
    </location>
</feature>
<feature type="compositionally biased region" description="Pro residues" evidence="4">
    <location>
        <begin position="1634"/>
        <end position="1647"/>
    </location>
</feature>
<dbReference type="InterPro" id="IPR004343">
    <property type="entry name" value="Plus-3_dom"/>
</dbReference>
<dbReference type="CDD" id="cd10567">
    <property type="entry name" value="SWIB-MDM2_like"/>
    <property type="match status" value="1"/>
</dbReference>
<feature type="domain" description="DM2" evidence="7">
    <location>
        <begin position="903"/>
        <end position="986"/>
    </location>
</feature>
<evidence type="ECO:0000259" key="7">
    <source>
        <dbReference type="PROSITE" id="PS51925"/>
    </source>
</evidence>
<feature type="region of interest" description="Disordered" evidence="4">
    <location>
        <begin position="832"/>
        <end position="891"/>
    </location>
</feature>
<keyword evidence="2" id="KW-0863">Zinc-finger</keyword>
<dbReference type="CDD" id="cd15568">
    <property type="entry name" value="PHD5_NSD"/>
    <property type="match status" value="1"/>
</dbReference>
<dbReference type="SMART" id="SM00444">
    <property type="entry name" value="GYF"/>
    <property type="match status" value="1"/>
</dbReference>
<evidence type="ECO:0000256" key="4">
    <source>
        <dbReference type="SAM" id="MobiDB-lite"/>
    </source>
</evidence>
<reference evidence="8 9" key="1">
    <citation type="journal article" date="2021" name="Comput. Struct. Biotechnol. J.">
        <title>De novo genome assembly of the potent medicinal plant Rehmannia glutinosa using nanopore technology.</title>
        <authorList>
            <person name="Ma L."/>
            <person name="Dong C."/>
            <person name="Song C."/>
            <person name="Wang X."/>
            <person name="Zheng X."/>
            <person name="Niu Y."/>
            <person name="Chen S."/>
            <person name="Feng W."/>
        </authorList>
    </citation>
    <scope>NUCLEOTIDE SEQUENCE [LARGE SCALE GENOMIC DNA]</scope>
    <source>
        <strain evidence="8">DH-2019</strain>
    </source>
</reference>
<dbReference type="InterPro" id="IPR035445">
    <property type="entry name" value="GYF-like_dom_sf"/>
</dbReference>
<evidence type="ECO:0000259" key="5">
    <source>
        <dbReference type="PROSITE" id="PS50829"/>
    </source>
</evidence>
<dbReference type="InterPro" id="IPR036885">
    <property type="entry name" value="SWIB_MDM2_dom_sf"/>
</dbReference>
<dbReference type="PROSITE" id="PS51360">
    <property type="entry name" value="PLUS3"/>
    <property type="match status" value="1"/>
</dbReference>
<dbReference type="Pfam" id="PF02213">
    <property type="entry name" value="GYF"/>
    <property type="match status" value="1"/>
</dbReference>
<dbReference type="PROSITE" id="PS51925">
    <property type="entry name" value="SWIB_MDM2"/>
    <property type="match status" value="1"/>
</dbReference>
<dbReference type="CDD" id="cd19757">
    <property type="entry name" value="Bbox1"/>
    <property type="match status" value="1"/>
</dbReference>
<organism evidence="8 9">
    <name type="scientific">Rehmannia glutinosa</name>
    <name type="common">Chinese foxglove</name>
    <dbReference type="NCBI Taxonomy" id="99300"/>
    <lineage>
        <taxon>Eukaryota</taxon>
        <taxon>Viridiplantae</taxon>
        <taxon>Streptophyta</taxon>
        <taxon>Embryophyta</taxon>
        <taxon>Tracheophyta</taxon>
        <taxon>Spermatophyta</taxon>
        <taxon>Magnoliopsida</taxon>
        <taxon>eudicotyledons</taxon>
        <taxon>Gunneridae</taxon>
        <taxon>Pentapetalae</taxon>
        <taxon>asterids</taxon>
        <taxon>lamiids</taxon>
        <taxon>Lamiales</taxon>
        <taxon>Orobanchaceae</taxon>
        <taxon>Rehmannieae</taxon>
        <taxon>Rehmannia</taxon>
    </lineage>
</organism>
<dbReference type="CDD" id="cd00072">
    <property type="entry name" value="GYF"/>
    <property type="match status" value="1"/>
</dbReference>
<feature type="compositionally biased region" description="Polar residues" evidence="4">
    <location>
        <begin position="1246"/>
        <end position="1274"/>
    </location>
</feature>
<dbReference type="InterPro" id="IPR001965">
    <property type="entry name" value="Znf_PHD"/>
</dbReference>
<dbReference type="SMART" id="SM00719">
    <property type="entry name" value="Plus3"/>
    <property type="match status" value="1"/>
</dbReference>
<feature type="compositionally biased region" description="Polar residues" evidence="4">
    <location>
        <begin position="1319"/>
        <end position="1328"/>
    </location>
</feature>
<keyword evidence="9" id="KW-1185">Reference proteome</keyword>
<dbReference type="Gene3D" id="3.30.1490.40">
    <property type="match status" value="1"/>
</dbReference>
<feature type="compositionally biased region" description="Gly residues" evidence="4">
    <location>
        <begin position="1801"/>
        <end position="1818"/>
    </location>
</feature>
<feature type="compositionally biased region" description="Polar residues" evidence="4">
    <location>
        <begin position="540"/>
        <end position="549"/>
    </location>
</feature>
<feature type="compositionally biased region" description="Acidic residues" evidence="4">
    <location>
        <begin position="1"/>
        <end position="10"/>
    </location>
</feature>
<comment type="caution">
    <text evidence="8">The sequence shown here is derived from an EMBL/GenBank/DDBJ whole genome shotgun (WGS) entry which is preliminary data.</text>
</comment>
<evidence type="ECO:0000313" key="9">
    <source>
        <dbReference type="Proteomes" id="UP001318860"/>
    </source>
</evidence>
<feature type="region of interest" description="Disordered" evidence="4">
    <location>
        <begin position="446"/>
        <end position="551"/>
    </location>
</feature>
<feature type="region of interest" description="Disordered" evidence="4">
    <location>
        <begin position="1"/>
        <end position="71"/>
    </location>
</feature>
<dbReference type="InterPro" id="IPR013083">
    <property type="entry name" value="Znf_RING/FYVE/PHD"/>
</dbReference>
<dbReference type="Proteomes" id="UP001318860">
    <property type="component" value="Unassembled WGS sequence"/>
</dbReference>
<feature type="region of interest" description="Disordered" evidence="4">
    <location>
        <begin position="362"/>
        <end position="385"/>
    </location>
</feature>
<dbReference type="SUPFAM" id="SSF159042">
    <property type="entry name" value="Plus3-like"/>
    <property type="match status" value="1"/>
</dbReference>
<feature type="compositionally biased region" description="Pro residues" evidence="4">
    <location>
        <begin position="1749"/>
        <end position="1759"/>
    </location>
</feature>
<feature type="compositionally biased region" description="Basic and acidic residues" evidence="4">
    <location>
        <begin position="1186"/>
        <end position="1204"/>
    </location>
</feature>
<dbReference type="SMART" id="SM00249">
    <property type="entry name" value="PHD"/>
    <property type="match status" value="1"/>
</dbReference>
<keyword evidence="1" id="KW-0479">Metal-binding</keyword>
<feature type="region of interest" description="Disordered" evidence="4">
    <location>
        <begin position="1009"/>
        <end position="1030"/>
    </location>
</feature>
<feature type="compositionally biased region" description="Acidic residues" evidence="4">
    <location>
        <begin position="474"/>
        <end position="484"/>
    </location>
</feature>
<dbReference type="InterPro" id="IPR011011">
    <property type="entry name" value="Znf_FYVE_PHD"/>
</dbReference>
<dbReference type="SUPFAM" id="SSF55277">
    <property type="entry name" value="GYF domain"/>
    <property type="match status" value="1"/>
</dbReference>
<feature type="compositionally biased region" description="Basic residues" evidence="4">
    <location>
        <begin position="870"/>
        <end position="881"/>
    </location>
</feature>
<feature type="compositionally biased region" description="Basic and acidic residues" evidence="4">
    <location>
        <begin position="446"/>
        <end position="457"/>
    </location>
</feature>
<evidence type="ECO:0000256" key="1">
    <source>
        <dbReference type="ARBA" id="ARBA00022723"/>
    </source>
</evidence>
<dbReference type="Pfam" id="PF03126">
    <property type="entry name" value="Plus-3"/>
    <property type="match status" value="1"/>
</dbReference>